<gene>
    <name evidence="2" type="ORF">DSOUD_0115</name>
</gene>
<reference evidence="2 3" key="1">
    <citation type="submission" date="2015-07" db="EMBL/GenBank/DDBJ databases">
        <title>Isolation and Genomic Characterization of a Novel Halophilic Metal-Reducing Deltaproteobacterium from the Deep Subsurface.</title>
        <authorList>
            <person name="Badalamenti J.P."/>
            <person name="Summers Z.M."/>
            <person name="Gralnick J.A."/>
            <person name="Bond D.R."/>
        </authorList>
    </citation>
    <scope>NUCLEOTIDE SEQUENCE [LARGE SCALE GENOMIC DNA]</scope>
    <source>
        <strain evidence="2 3">WTL</strain>
    </source>
</reference>
<sequence length="207" mass="23331">MISALFILICLSILAAIGVVQLIRVLAIAKPRGQVLDFFESPDGDSFLEREVNRLRHQADRSLRSKSVDAPMKLLIAKIVDELMKVVEEEKDRRLQAKRLLELLQLYEDLISSARRQLAATRSDEATFQSYSQTLEDAEQQRNAVLESLESLSSWRTALELSARELIKDVRSILSRAQAGKAHTDFVAELVSLQRSAAELLKKLLDS</sequence>
<dbReference type="RefSeq" id="WP_053549169.1">
    <property type="nucleotide sequence ID" value="NZ_CP010802.1"/>
</dbReference>
<accession>A0A0M4CU07</accession>
<dbReference type="EMBL" id="CP010802">
    <property type="protein sequence ID" value="ALC14916.1"/>
    <property type="molecule type" value="Genomic_DNA"/>
</dbReference>
<evidence type="ECO:0000313" key="3">
    <source>
        <dbReference type="Proteomes" id="UP000057158"/>
    </source>
</evidence>
<dbReference type="KEGG" id="des:DSOUD_0115"/>
<dbReference type="PATRIC" id="fig|1603606.3.peg.130"/>
<feature type="coiled-coil region" evidence="1">
    <location>
        <begin position="80"/>
        <end position="124"/>
    </location>
</feature>
<name>A0A0M4CU07_9BACT</name>
<organism evidence="2 3">
    <name type="scientific">Desulfuromonas soudanensis</name>
    <dbReference type="NCBI Taxonomy" id="1603606"/>
    <lineage>
        <taxon>Bacteria</taxon>
        <taxon>Pseudomonadati</taxon>
        <taxon>Thermodesulfobacteriota</taxon>
        <taxon>Desulfuromonadia</taxon>
        <taxon>Desulfuromonadales</taxon>
        <taxon>Desulfuromonadaceae</taxon>
        <taxon>Desulfuromonas</taxon>
    </lineage>
</organism>
<dbReference type="Proteomes" id="UP000057158">
    <property type="component" value="Chromosome"/>
</dbReference>
<keyword evidence="1" id="KW-0175">Coiled coil</keyword>
<protein>
    <submittedName>
        <fullName evidence="2">Uncharacterized protein</fullName>
    </submittedName>
</protein>
<evidence type="ECO:0000313" key="2">
    <source>
        <dbReference type="EMBL" id="ALC14916.1"/>
    </source>
</evidence>
<proteinExistence type="predicted"/>
<evidence type="ECO:0000256" key="1">
    <source>
        <dbReference type="SAM" id="Coils"/>
    </source>
</evidence>
<dbReference type="AlphaFoldDB" id="A0A0M4CU07"/>
<keyword evidence="3" id="KW-1185">Reference proteome</keyword>
<dbReference type="STRING" id="1603606.DSOUD_0115"/>